<reference evidence="4 5" key="1">
    <citation type="journal article" date="2016" name="J. Microbiol.">
        <title>Dankookia rubra gen. nov., sp. nov., an alphaproteobacterium isolated from sediment of a shallow stream.</title>
        <authorList>
            <person name="Kim W.H."/>
            <person name="Kim D.H."/>
            <person name="Kang K."/>
            <person name="Ahn T.Y."/>
        </authorList>
    </citation>
    <scope>NUCLEOTIDE SEQUENCE [LARGE SCALE GENOMIC DNA]</scope>
    <source>
        <strain evidence="4 5">JCM30602</strain>
    </source>
</reference>
<dbReference type="EC" id="4.2.1.118" evidence="2"/>
<sequence length="661" mass="71606">MPLPKSIATVCLSGTLPDKLEAAALAGFQGIEIFENDLLTYDGSPEEVGRMCADLGLAVTIYQPFRDFEAMPEPQRRRNLDRAERKFDTMQALGTDLILVCSNTQPATLPEPERAAADLREMAERAAARGLRVGFEALAWGKQTSLWRQAWDIVHLADHPALGLILDSFHSLSRGDDLAGLDAVPSEKLFFLQLADAPKLSMDVLSWSRHFRLFPGQGELPVGSFLRDVLRAGYRGPISLEIFNDEFRAAPVRRIARDALRSLILLDDEVRGAAPPAGVPAAALPPAAELAGFEFLEFAVDDPSRGQLAGLLGTLGFARAGLHRSKSVELQRQGGVNLVLNSEPDSAASERFEMFGPAVCAMALRVDDPARALARAQSLLSPAWQERIGEGEQRIPAIRAPDGTLIYLVRTGSDIWSADFNLAAPQAAALPPLAGIDHVVQALAPGHLDGFVLFWRAVFGLQADPVWELPDPFGIVRSRTLSSASRSVRLPLNVSESRQTTTGRFVSAYAGAGVHHVAFAAPDVSAAAAPDAPMLDIPENYYDDLAARFGLGDAQLAALQRGHLLYDQDAQGGSFVHAYTHAFQDRFFFELVERRGGYDQYGAPNAAVRMAAQARQQRKWASGKGTSPNPINVCGSCARGRERRASRPCSRSRLTSATMQA</sequence>
<dbReference type="Pfam" id="PF14696">
    <property type="entry name" value="Glyoxalase_5"/>
    <property type="match status" value="1"/>
</dbReference>
<dbReference type="PANTHER" id="PTHR12110">
    <property type="entry name" value="HYDROXYPYRUVATE ISOMERASE"/>
    <property type="match status" value="1"/>
</dbReference>
<comment type="similarity">
    <text evidence="2">Belongs to the bacterial two-domain DSD family.</text>
</comment>
<dbReference type="PROSITE" id="PS51819">
    <property type="entry name" value="VOC"/>
    <property type="match status" value="2"/>
</dbReference>
<comment type="pathway">
    <text evidence="2">Aromatic compound metabolism; 3,4-dihydroxybenzoate biosynthesis.</text>
</comment>
<dbReference type="GO" id="GO:0046279">
    <property type="term" value="P:3,4-dihydroxybenzoate biosynthetic process"/>
    <property type="evidence" value="ECO:0007669"/>
    <property type="project" value="UniProtKB-UniRule"/>
</dbReference>
<dbReference type="Gene3D" id="3.10.180.10">
    <property type="entry name" value="2,3-Dihydroxybiphenyl 1,2-Dioxygenase, domain 1"/>
    <property type="match status" value="2"/>
</dbReference>
<feature type="domain" description="VOC" evidence="3">
    <location>
        <begin position="292"/>
        <end position="411"/>
    </location>
</feature>
<keyword evidence="5" id="KW-1185">Reference proteome</keyword>
<organism evidence="4 5">
    <name type="scientific">Dankookia rubra</name>
    <dbReference type="NCBI Taxonomy" id="1442381"/>
    <lineage>
        <taxon>Bacteria</taxon>
        <taxon>Pseudomonadati</taxon>
        <taxon>Pseudomonadota</taxon>
        <taxon>Alphaproteobacteria</taxon>
        <taxon>Acetobacterales</taxon>
        <taxon>Roseomonadaceae</taxon>
        <taxon>Dankookia</taxon>
    </lineage>
</organism>
<comment type="function">
    <text evidence="2">Catalyzes the conversion of 3-dehydroshikimate to protocatechuate (3,4-dihydroxybenzoate), a common intermediate of quinate and shikimate degradation pathways.</text>
</comment>
<comment type="catalytic activity">
    <reaction evidence="2">
        <text>3-dehydroshikimate = 3,4-dihydroxybenzoate + H2O</text>
        <dbReference type="Rhea" id="RHEA:24848"/>
        <dbReference type="ChEBI" id="CHEBI:15377"/>
        <dbReference type="ChEBI" id="CHEBI:16630"/>
        <dbReference type="ChEBI" id="CHEBI:36241"/>
        <dbReference type="EC" id="4.2.1.118"/>
    </reaction>
</comment>
<comment type="caution">
    <text evidence="4">The sequence shown here is derived from an EMBL/GenBank/DDBJ whole genome shotgun (WGS) entry which is preliminary data.</text>
</comment>
<dbReference type="GO" id="GO:0016853">
    <property type="term" value="F:isomerase activity"/>
    <property type="evidence" value="ECO:0007669"/>
    <property type="project" value="UniProtKB-KW"/>
</dbReference>
<protein>
    <recommendedName>
        <fullName evidence="2">3-dehydroshikimate dehydratase</fullName>
        <shortName evidence="2">DSD</shortName>
        <ecNumber evidence="2">4.2.1.118</ecNumber>
    </recommendedName>
</protein>
<evidence type="ECO:0000313" key="5">
    <source>
        <dbReference type="Proteomes" id="UP000295096"/>
    </source>
</evidence>
<evidence type="ECO:0000259" key="3">
    <source>
        <dbReference type="PROSITE" id="PS51819"/>
    </source>
</evidence>
<evidence type="ECO:0000256" key="2">
    <source>
        <dbReference type="HAMAP-Rule" id="MF_02238"/>
    </source>
</evidence>
<dbReference type="OrthoDB" id="9780241at2"/>
<feature type="binding site" evidence="2">
    <location>
        <position position="241"/>
    </location>
    <ligand>
        <name>a divalent metal cation</name>
        <dbReference type="ChEBI" id="CHEBI:60240"/>
        <note>catalytic</note>
    </ligand>
</feature>
<dbReference type="Pfam" id="PF01261">
    <property type="entry name" value="AP_endonuc_2"/>
    <property type="match status" value="1"/>
</dbReference>
<name>A0A4R5QGN5_9PROT</name>
<dbReference type="Gene3D" id="3.20.20.150">
    <property type="entry name" value="Divalent-metal-dependent TIM barrel enzymes"/>
    <property type="match status" value="1"/>
</dbReference>
<dbReference type="HAMAP" id="MF_02238">
    <property type="entry name" value="DSD"/>
    <property type="match status" value="1"/>
</dbReference>
<feature type="binding site" evidence="2">
    <location>
        <position position="136"/>
    </location>
    <ligand>
        <name>a divalent metal cation</name>
        <dbReference type="ChEBI" id="CHEBI:60240"/>
        <note>catalytic</note>
    </ligand>
</feature>
<dbReference type="CDD" id="cd08342">
    <property type="entry name" value="HPPD_N_like"/>
    <property type="match status" value="1"/>
</dbReference>
<accession>A0A4R5QGN5</accession>
<feature type="binding site" evidence="2">
    <location>
        <position position="193"/>
    </location>
    <ligand>
        <name>a divalent metal cation</name>
        <dbReference type="ChEBI" id="CHEBI:60240"/>
        <note>catalytic</note>
    </ligand>
</feature>
<dbReference type="EMBL" id="SMSJ01000016">
    <property type="protein sequence ID" value="TDH61909.1"/>
    <property type="molecule type" value="Genomic_DNA"/>
</dbReference>
<dbReference type="InterPro" id="IPR043700">
    <property type="entry name" value="DSD"/>
</dbReference>
<dbReference type="InterPro" id="IPR029068">
    <property type="entry name" value="Glyas_Bleomycin-R_OHBP_Dase"/>
</dbReference>
<keyword evidence="4" id="KW-0413">Isomerase</keyword>
<evidence type="ECO:0000256" key="1">
    <source>
        <dbReference type="ARBA" id="ARBA00022723"/>
    </source>
</evidence>
<dbReference type="SUPFAM" id="SSF51658">
    <property type="entry name" value="Xylose isomerase-like"/>
    <property type="match status" value="1"/>
</dbReference>
<feature type="binding site" evidence="2">
    <location>
        <position position="167"/>
    </location>
    <ligand>
        <name>a divalent metal cation</name>
        <dbReference type="ChEBI" id="CHEBI:60240"/>
        <note>catalytic</note>
    </ligand>
</feature>
<dbReference type="InterPro" id="IPR050312">
    <property type="entry name" value="IolE/XylAMocC-like"/>
</dbReference>
<feature type="binding site" evidence="2">
    <location>
        <position position="438"/>
    </location>
    <ligand>
        <name>Mg(2+)</name>
        <dbReference type="ChEBI" id="CHEBI:18420"/>
    </ligand>
</feature>
<dbReference type="InterPro" id="IPR041736">
    <property type="entry name" value="4OHPhenylPyrv_dOase_N"/>
</dbReference>
<dbReference type="SUPFAM" id="SSF54593">
    <property type="entry name" value="Glyoxalase/Bleomycin resistance protein/Dihydroxybiphenyl dioxygenase"/>
    <property type="match status" value="1"/>
</dbReference>
<dbReference type="AlphaFoldDB" id="A0A4R5QGN5"/>
<dbReference type="InterPro" id="IPR013022">
    <property type="entry name" value="Xyl_isomerase-like_TIM-brl"/>
</dbReference>
<keyword evidence="4" id="KW-0670">Pyruvate</keyword>
<proteinExistence type="inferred from homology"/>
<dbReference type="PANTHER" id="PTHR12110:SF21">
    <property type="entry name" value="XYLOSE ISOMERASE-LIKE TIM BARREL DOMAIN-CONTAINING PROTEIN"/>
    <property type="match status" value="1"/>
</dbReference>
<evidence type="ECO:0000313" key="4">
    <source>
        <dbReference type="EMBL" id="TDH61909.1"/>
    </source>
</evidence>
<dbReference type="GO" id="GO:0046872">
    <property type="term" value="F:metal ion binding"/>
    <property type="evidence" value="ECO:0007669"/>
    <property type="project" value="UniProtKB-UniRule"/>
</dbReference>
<keyword evidence="2" id="KW-0456">Lyase</keyword>
<dbReference type="InterPro" id="IPR037523">
    <property type="entry name" value="VOC_core"/>
</dbReference>
<dbReference type="InterPro" id="IPR036237">
    <property type="entry name" value="Xyl_isomerase-like_sf"/>
</dbReference>
<feature type="domain" description="VOC" evidence="3">
    <location>
        <begin position="435"/>
        <end position="570"/>
    </location>
</feature>
<dbReference type="Proteomes" id="UP000295096">
    <property type="component" value="Unassembled WGS sequence"/>
</dbReference>
<gene>
    <name evidence="4" type="ORF">E2C06_14280</name>
</gene>
<feature type="binding site" evidence="2">
    <location>
        <position position="590"/>
    </location>
    <ligand>
        <name>Mg(2+)</name>
        <dbReference type="ChEBI" id="CHEBI:18420"/>
    </ligand>
</feature>
<dbReference type="UniPathway" id="UPA00088"/>
<keyword evidence="1 2" id="KW-0479">Metal-binding</keyword>
<dbReference type="RefSeq" id="WP_133289279.1">
    <property type="nucleotide sequence ID" value="NZ_SMSJ01000016.1"/>
</dbReference>
<dbReference type="GO" id="GO:0046565">
    <property type="term" value="F:3-dehydroshikimate dehydratase activity"/>
    <property type="evidence" value="ECO:0007669"/>
    <property type="project" value="UniProtKB-UniRule"/>
</dbReference>
<comment type="cofactor">
    <cofactor evidence="2">
        <name>a divalent metal cation</name>
        <dbReference type="ChEBI" id="CHEBI:60240"/>
    </cofactor>
</comment>
<feature type="binding site" evidence="2">
    <location>
        <position position="516"/>
    </location>
    <ligand>
        <name>Mg(2+)</name>
        <dbReference type="ChEBI" id="CHEBI:18420"/>
    </ligand>
</feature>